<dbReference type="InterPro" id="IPR008388">
    <property type="entry name" value="Ac45_acc_su"/>
</dbReference>
<evidence type="ECO:0000256" key="4">
    <source>
        <dbReference type="ARBA" id="ARBA00022989"/>
    </source>
</evidence>
<sequence>MAKFNLGTVILLGTVLGSALAHYSGPFLFWGVSDLKGVQVSALEGLDDKFLRDVYSNAAAVVVFLRNGTAKLNDDNFPSFRRIIEKHEYVYSAQEELSSNPLDYNINAEIINLVGSPVQQDVELAALYRDSTANYGEHKVLGILASRWDEPHHKLWKREAKQDDSATSTTPAGPTEEPVMEDAIYNGKDKAIIYMTSAPVLSINSTDEESIVLNKHTTVTYDSREGESTLMVTFKTEDTTKVTLKFRFEIDAGYWSMPKVDVQLIDTKSKDTSKTPDTTLEISEADTPYAPLGFSYSCSRQLVFRNGSTVLTLENIQVQPALENGPKFGSAWDCIGFTTAPIWSGLFVTSFMAVGLALAICAILDIKPPNRFESRTGKQLTFTVQE</sequence>
<evidence type="ECO:0000313" key="9">
    <source>
        <dbReference type="Proteomes" id="UP000008820"/>
    </source>
</evidence>
<evidence type="ECO:0000256" key="1">
    <source>
        <dbReference type="ARBA" id="ARBA00004167"/>
    </source>
</evidence>
<comment type="subcellular location">
    <subcellularLocation>
        <location evidence="1">Membrane</location>
        <topology evidence="1">Single-pass membrane protein</topology>
    </subcellularLocation>
</comment>
<keyword evidence="4" id="KW-1133">Transmembrane helix</keyword>
<dbReference type="VEuPathDB" id="VectorBase:AAEL002546"/>
<dbReference type="PANTHER" id="PTHR12471">
    <property type="entry name" value="VACUOLAR ATP SYNTHASE SUBUNIT S1"/>
    <property type="match status" value="1"/>
</dbReference>
<accession>A0A1S4F251</accession>
<dbReference type="InterPro" id="IPR046755">
    <property type="entry name" value="VAS1_LD"/>
</dbReference>
<feature type="domain" description="V-type proton ATPase subunit S1 luminal" evidence="6">
    <location>
        <begin position="190"/>
        <end position="320"/>
    </location>
</feature>
<keyword evidence="5" id="KW-0472">Membrane</keyword>
<dbReference type="InterPro" id="IPR046756">
    <property type="entry name" value="VAS1/VOA1_TM"/>
</dbReference>
<dbReference type="OrthoDB" id="9985059at2759"/>
<dbReference type="Gene3D" id="2.40.160.110">
    <property type="match status" value="1"/>
</dbReference>
<dbReference type="Pfam" id="PF05827">
    <property type="entry name" value="VAS1_LD"/>
    <property type="match status" value="1"/>
</dbReference>
<dbReference type="Proteomes" id="UP000008820">
    <property type="component" value="Chromosome 1"/>
</dbReference>
<evidence type="ECO:0000259" key="7">
    <source>
        <dbReference type="Pfam" id="PF20520"/>
    </source>
</evidence>
<proteinExistence type="inferred from homology"/>
<evidence type="ECO:0000259" key="6">
    <source>
        <dbReference type="Pfam" id="PF05827"/>
    </source>
</evidence>
<dbReference type="EnsemblMetazoa" id="AAEL002546-RA">
    <property type="protein sequence ID" value="AAEL002546-PA"/>
    <property type="gene ID" value="AAEL002546"/>
</dbReference>
<dbReference type="GO" id="GO:0001671">
    <property type="term" value="F:ATPase activator activity"/>
    <property type="evidence" value="ECO:0007669"/>
    <property type="project" value="TreeGrafter"/>
</dbReference>
<reference evidence="8 9" key="1">
    <citation type="submission" date="2017-06" db="EMBL/GenBank/DDBJ databases">
        <title>Aedes aegypti genome working group (AGWG) sequencing and assembly.</title>
        <authorList>
            <consortium name="Aedes aegypti Genome Working Group (AGWG)"/>
            <person name="Matthews B.J."/>
        </authorList>
    </citation>
    <scope>NUCLEOTIDE SEQUENCE [LARGE SCALE GENOMIC DNA]</scope>
    <source>
        <strain evidence="8 9">LVP_AGWG</strain>
    </source>
</reference>
<keyword evidence="9" id="KW-1185">Reference proteome</keyword>
<dbReference type="PANTHER" id="PTHR12471:SF4">
    <property type="entry name" value="AGAP001624-PA"/>
    <property type="match status" value="1"/>
</dbReference>
<gene>
    <name evidence="8" type="primary">5580171</name>
</gene>
<protein>
    <submittedName>
        <fullName evidence="8">Uncharacterized protein</fullName>
    </submittedName>
</protein>
<evidence type="ECO:0000256" key="2">
    <source>
        <dbReference type="ARBA" id="ARBA00009037"/>
    </source>
</evidence>
<evidence type="ECO:0000256" key="5">
    <source>
        <dbReference type="ARBA" id="ARBA00023136"/>
    </source>
</evidence>
<organism evidence="8 9">
    <name type="scientific">Aedes aegypti</name>
    <name type="common">Yellowfever mosquito</name>
    <name type="synonym">Culex aegypti</name>
    <dbReference type="NCBI Taxonomy" id="7159"/>
    <lineage>
        <taxon>Eukaryota</taxon>
        <taxon>Metazoa</taxon>
        <taxon>Ecdysozoa</taxon>
        <taxon>Arthropoda</taxon>
        <taxon>Hexapoda</taxon>
        <taxon>Insecta</taxon>
        <taxon>Pterygota</taxon>
        <taxon>Neoptera</taxon>
        <taxon>Endopterygota</taxon>
        <taxon>Diptera</taxon>
        <taxon>Nematocera</taxon>
        <taxon>Culicoidea</taxon>
        <taxon>Culicidae</taxon>
        <taxon>Culicinae</taxon>
        <taxon>Aedini</taxon>
        <taxon>Aedes</taxon>
        <taxon>Stegomyia</taxon>
    </lineage>
</organism>
<dbReference type="Pfam" id="PF20520">
    <property type="entry name" value="Ac45-VOA1_TM"/>
    <property type="match status" value="1"/>
</dbReference>
<evidence type="ECO:0000313" key="8">
    <source>
        <dbReference type="EnsemblMetazoa" id="AAEL002546-PA"/>
    </source>
</evidence>
<dbReference type="AlphaFoldDB" id="A0A1S4F251"/>
<feature type="domain" description="V-type proton ATPase subunit S1/VOA1 transmembrane" evidence="7">
    <location>
        <begin position="336"/>
        <end position="373"/>
    </location>
</feature>
<evidence type="ECO:0000256" key="3">
    <source>
        <dbReference type="ARBA" id="ARBA00022692"/>
    </source>
</evidence>
<name>A0A1S4F251_AEDAE</name>
<comment type="similarity">
    <text evidence="2">Belongs to the vacuolar ATPase subunit S1 family.</text>
</comment>
<dbReference type="GO" id="GO:0030641">
    <property type="term" value="P:regulation of cellular pH"/>
    <property type="evidence" value="ECO:0007669"/>
    <property type="project" value="TreeGrafter"/>
</dbReference>
<keyword evidence="3" id="KW-0812">Transmembrane</keyword>
<dbReference type="FunCoup" id="A0A1S4F251">
    <property type="interactions" value="2"/>
</dbReference>
<reference evidence="8" key="2">
    <citation type="submission" date="2020-05" db="UniProtKB">
        <authorList>
            <consortium name="EnsemblMetazoa"/>
        </authorList>
    </citation>
    <scope>IDENTIFICATION</scope>
    <source>
        <strain evidence="8">LVP_AGWG</strain>
    </source>
</reference>
<dbReference type="InParanoid" id="A0A1S4F251"/>
<dbReference type="GO" id="GO:0033176">
    <property type="term" value="C:proton-transporting V-type ATPase complex"/>
    <property type="evidence" value="ECO:0007669"/>
    <property type="project" value="TreeGrafter"/>
</dbReference>